<evidence type="ECO:0000313" key="10">
    <source>
        <dbReference type="EMBL" id="MDI1230067.1"/>
    </source>
</evidence>
<dbReference type="AlphaFoldDB" id="A0AA43Q3V5"/>
<dbReference type="Gene3D" id="6.10.250.690">
    <property type="match status" value="1"/>
</dbReference>
<dbReference type="InterPro" id="IPR011006">
    <property type="entry name" value="CheY-like_superfamily"/>
</dbReference>
<dbReference type="GO" id="GO:0006355">
    <property type="term" value="P:regulation of DNA-templated transcription"/>
    <property type="evidence" value="ECO:0007669"/>
    <property type="project" value="InterPro"/>
</dbReference>
<keyword evidence="1 6" id="KW-0597">Phosphoprotein</keyword>
<accession>A0AA43Q3V5</accession>
<name>A0AA43Q3V5_9GAMM</name>
<evidence type="ECO:0000313" key="11">
    <source>
        <dbReference type="Proteomes" id="UP001160519"/>
    </source>
</evidence>
<dbReference type="PROSITE" id="PS50110">
    <property type="entry name" value="RESPONSE_REGULATORY"/>
    <property type="match status" value="1"/>
</dbReference>
<dbReference type="GO" id="GO:0000156">
    <property type="term" value="F:phosphorelay response regulator activity"/>
    <property type="evidence" value="ECO:0007669"/>
    <property type="project" value="TreeGrafter"/>
</dbReference>
<dbReference type="Gene3D" id="3.40.50.2300">
    <property type="match status" value="1"/>
</dbReference>
<evidence type="ECO:0000256" key="6">
    <source>
        <dbReference type="PROSITE-ProRule" id="PRU00169"/>
    </source>
</evidence>
<dbReference type="PANTHER" id="PTHR48111:SF67">
    <property type="entry name" value="TRANSCRIPTIONAL REGULATORY PROTEIN TCTD"/>
    <property type="match status" value="1"/>
</dbReference>
<dbReference type="Gene3D" id="1.10.10.10">
    <property type="entry name" value="Winged helix-like DNA-binding domain superfamily/Winged helix DNA-binding domain"/>
    <property type="match status" value="1"/>
</dbReference>
<feature type="DNA-binding region" description="OmpR/PhoB-type" evidence="7">
    <location>
        <begin position="124"/>
        <end position="220"/>
    </location>
</feature>
<dbReference type="Proteomes" id="UP001160519">
    <property type="component" value="Unassembled WGS sequence"/>
</dbReference>
<reference evidence="10" key="1">
    <citation type="submission" date="2023-01" db="EMBL/GenBank/DDBJ databases">
        <title>Biogeochemical cycle of methane in antarctic sediments.</title>
        <authorList>
            <person name="Roldan D.M."/>
            <person name="Menes R.J."/>
        </authorList>
    </citation>
    <scope>NUCLEOTIDE SEQUENCE [LARGE SCALE GENOMIC DNA]</scope>
    <source>
        <strain evidence="10">K-2018 MAG008</strain>
    </source>
</reference>
<evidence type="ECO:0000259" key="9">
    <source>
        <dbReference type="PROSITE" id="PS51755"/>
    </source>
</evidence>
<dbReference type="SUPFAM" id="SSF52172">
    <property type="entry name" value="CheY-like"/>
    <property type="match status" value="1"/>
</dbReference>
<dbReference type="CDD" id="cd17624">
    <property type="entry name" value="REC_OmpR_PmrA-like"/>
    <property type="match status" value="1"/>
</dbReference>
<proteinExistence type="predicted"/>
<protein>
    <submittedName>
        <fullName evidence="10">Response regulator</fullName>
    </submittedName>
</protein>
<dbReference type="FunFam" id="3.40.50.2300:FF:000002">
    <property type="entry name" value="DNA-binding response regulator PhoP"/>
    <property type="match status" value="1"/>
</dbReference>
<evidence type="ECO:0000256" key="2">
    <source>
        <dbReference type="ARBA" id="ARBA00023012"/>
    </source>
</evidence>
<dbReference type="Pfam" id="PF00486">
    <property type="entry name" value="Trans_reg_C"/>
    <property type="match status" value="1"/>
</dbReference>
<dbReference type="InterPro" id="IPR001867">
    <property type="entry name" value="OmpR/PhoB-type_DNA-bd"/>
</dbReference>
<dbReference type="InterPro" id="IPR036388">
    <property type="entry name" value="WH-like_DNA-bd_sf"/>
</dbReference>
<keyword evidence="2" id="KW-0902">Two-component regulatory system</keyword>
<dbReference type="GO" id="GO:0000976">
    <property type="term" value="F:transcription cis-regulatory region binding"/>
    <property type="evidence" value="ECO:0007669"/>
    <property type="project" value="TreeGrafter"/>
</dbReference>
<dbReference type="EMBL" id="JAQSDF010000004">
    <property type="protein sequence ID" value="MDI1230067.1"/>
    <property type="molecule type" value="Genomic_DNA"/>
</dbReference>
<dbReference type="PROSITE" id="PS51755">
    <property type="entry name" value="OMPR_PHOB"/>
    <property type="match status" value="1"/>
</dbReference>
<dbReference type="PANTHER" id="PTHR48111">
    <property type="entry name" value="REGULATOR OF RPOS"/>
    <property type="match status" value="1"/>
</dbReference>
<dbReference type="SMART" id="SM00862">
    <property type="entry name" value="Trans_reg_C"/>
    <property type="match status" value="1"/>
</dbReference>
<feature type="modified residue" description="4-aspartylphosphate" evidence="6">
    <location>
        <position position="51"/>
    </location>
</feature>
<dbReference type="InterPro" id="IPR039420">
    <property type="entry name" value="WalR-like"/>
</dbReference>
<comment type="caution">
    <text evidence="10">The sequence shown here is derived from an EMBL/GenBank/DDBJ whole genome shotgun (WGS) entry which is preliminary data.</text>
</comment>
<dbReference type="InterPro" id="IPR001789">
    <property type="entry name" value="Sig_transdc_resp-reg_receiver"/>
</dbReference>
<evidence type="ECO:0000256" key="3">
    <source>
        <dbReference type="ARBA" id="ARBA00023015"/>
    </source>
</evidence>
<keyword evidence="5" id="KW-0804">Transcription</keyword>
<organism evidence="10 11">
    <name type="scientific">Candidatus Methylobacter titanis</name>
    <dbReference type="NCBI Taxonomy" id="3053457"/>
    <lineage>
        <taxon>Bacteria</taxon>
        <taxon>Pseudomonadati</taxon>
        <taxon>Pseudomonadota</taxon>
        <taxon>Gammaproteobacteria</taxon>
        <taxon>Methylococcales</taxon>
        <taxon>Methylococcaceae</taxon>
        <taxon>Methylobacter</taxon>
    </lineage>
</organism>
<evidence type="ECO:0000256" key="1">
    <source>
        <dbReference type="ARBA" id="ARBA00022553"/>
    </source>
</evidence>
<keyword evidence="11" id="KW-1185">Reference proteome</keyword>
<gene>
    <name evidence="10" type="ORF">PSU93_02835</name>
</gene>
<evidence type="ECO:0000256" key="7">
    <source>
        <dbReference type="PROSITE-ProRule" id="PRU01091"/>
    </source>
</evidence>
<evidence type="ECO:0000259" key="8">
    <source>
        <dbReference type="PROSITE" id="PS50110"/>
    </source>
</evidence>
<evidence type="ECO:0000256" key="5">
    <source>
        <dbReference type="ARBA" id="ARBA00023163"/>
    </source>
</evidence>
<dbReference type="SMART" id="SM00448">
    <property type="entry name" value="REC"/>
    <property type="match status" value="1"/>
</dbReference>
<sequence>MNILLIEDDAVLADGLIHTLGDSGYSVTCATSGAYAEHLLQAQGFDLIVLDLGLPDVDGLELLRRLRNRKIPLPIMILTARDGINDRINGIEQGADDYMTKPFELRELEARIRALIRRCYGGFSNDIVSGRLTLDTHNHQVLVDGQPIMLSAREYGLLEVLMMRTGNVVSKDSIAQRLAVDGDALTDNAIEIYVYRLRKRIEPYGAVIRTVRGLGYLLERSDGE</sequence>
<evidence type="ECO:0000256" key="4">
    <source>
        <dbReference type="ARBA" id="ARBA00023125"/>
    </source>
</evidence>
<feature type="domain" description="OmpR/PhoB-type" evidence="9">
    <location>
        <begin position="124"/>
        <end position="220"/>
    </location>
</feature>
<dbReference type="GO" id="GO:0032993">
    <property type="term" value="C:protein-DNA complex"/>
    <property type="evidence" value="ECO:0007669"/>
    <property type="project" value="TreeGrafter"/>
</dbReference>
<keyword evidence="3" id="KW-0805">Transcription regulation</keyword>
<dbReference type="GO" id="GO:0005829">
    <property type="term" value="C:cytosol"/>
    <property type="evidence" value="ECO:0007669"/>
    <property type="project" value="TreeGrafter"/>
</dbReference>
<keyword evidence="4 7" id="KW-0238">DNA-binding</keyword>
<feature type="domain" description="Response regulatory" evidence="8">
    <location>
        <begin position="2"/>
        <end position="116"/>
    </location>
</feature>
<dbReference type="Pfam" id="PF00072">
    <property type="entry name" value="Response_reg"/>
    <property type="match status" value="1"/>
</dbReference>
<dbReference type="CDD" id="cd00383">
    <property type="entry name" value="trans_reg_C"/>
    <property type="match status" value="1"/>
</dbReference>